<reference evidence="7" key="1">
    <citation type="submission" date="2023-05" db="EMBL/GenBank/DDBJ databases">
        <authorList>
            <person name="Huff M."/>
        </authorList>
    </citation>
    <scope>NUCLEOTIDE SEQUENCE</scope>
</reference>
<dbReference type="InterPro" id="IPR036852">
    <property type="entry name" value="Peptidase_S8/S53_dom_sf"/>
</dbReference>
<proteinExistence type="inferred from homology"/>
<evidence type="ECO:0000313" key="7">
    <source>
        <dbReference type="EMBL" id="CAI9787979.1"/>
    </source>
</evidence>
<dbReference type="Pfam" id="PF05922">
    <property type="entry name" value="Inhibitor_I9"/>
    <property type="match status" value="1"/>
</dbReference>
<evidence type="ECO:0000259" key="5">
    <source>
        <dbReference type="Pfam" id="PF00082"/>
    </source>
</evidence>
<name>A0AAD2AGI9_9LAMI</name>
<evidence type="ECO:0000256" key="3">
    <source>
        <dbReference type="PROSITE-ProRule" id="PRU01240"/>
    </source>
</evidence>
<protein>
    <recommendedName>
        <fullName evidence="9">Peptidase S8/S53 domain-containing protein</fullName>
    </recommendedName>
</protein>
<organism evidence="7 8">
    <name type="scientific">Fraxinus pennsylvanica</name>
    <dbReference type="NCBI Taxonomy" id="56036"/>
    <lineage>
        <taxon>Eukaryota</taxon>
        <taxon>Viridiplantae</taxon>
        <taxon>Streptophyta</taxon>
        <taxon>Embryophyta</taxon>
        <taxon>Tracheophyta</taxon>
        <taxon>Spermatophyta</taxon>
        <taxon>Magnoliopsida</taxon>
        <taxon>eudicotyledons</taxon>
        <taxon>Gunneridae</taxon>
        <taxon>Pentapetalae</taxon>
        <taxon>asterids</taxon>
        <taxon>lamiids</taxon>
        <taxon>Lamiales</taxon>
        <taxon>Oleaceae</taxon>
        <taxon>Oleeae</taxon>
        <taxon>Fraxinus</taxon>
    </lineage>
</organism>
<dbReference type="Gene3D" id="3.40.50.200">
    <property type="entry name" value="Peptidase S8/S53 domain"/>
    <property type="match status" value="1"/>
</dbReference>
<dbReference type="Pfam" id="PF00082">
    <property type="entry name" value="Peptidase_S8"/>
    <property type="match status" value="1"/>
</dbReference>
<dbReference type="InterPro" id="IPR045051">
    <property type="entry name" value="SBT"/>
</dbReference>
<dbReference type="AlphaFoldDB" id="A0AAD2AGI9"/>
<dbReference type="SUPFAM" id="SSF52743">
    <property type="entry name" value="Subtilisin-like"/>
    <property type="match status" value="1"/>
</dbReference>
<dbReference type="InterPro" id="IPR037045">
    <property type="entry name" value="S8pro/Inhibitor_I9_sf"/>
</dbReference>
<accession>A0AAD2AGI9</accession>
<keyword evidence="2 4" id="KW-0732">Signal</keyword>
<evidence type="ECO:0008006" key="9">
    <source>
        <dbReference type="Google" id="ProtNLM"/>
    </source>
</evidence>
<dbReference type="InterPro" id="IPR010259">
    <property type="entry name" value="S8pro/Inhibitor_I9"/>
</dbReference>
<dbReference type="PANTHER" id="PTHR10795">
    <property type="entry name" value="PROPROTEIN CONVERTASE SUBTILISIN/KEXIN"/>
    <property type="match status" value="1"/>
</dbReference>
<evidence type="ECO:0000313" key="8">
    <source>
        <dbReference type="Proteomes" id="UP000834106"/>
    </source>
</evidence>
<dbReference type="InterPro" id="IPR000209">
    <property type="entry name" value="Peptidase_S8/S53_dom"/>
</dbReference>
<dbReference type="Gene3D" id="3.30.70.80">
    <property type="entry name" value="Peptidase S8 propeptide/proteinase inhibitor I9"/>
    <property type="match status" value="1"/>
</dbReference>
<gene>
    <name evidence="7" type="ORF">FPE_LOCUS35409</name>
</gene>
<keyword evidence="8" id="KW-1185">Reference proteome</keyword>
<feature type="signal peptide" evidence="4">
    <location>
        <begin position="1"/>
        <end position="22"/>
    </location>
</feature>
<dbReference type="GO" id="GO:0004252">
    <property type="term" value="F:serine-type endopeptidase activity"/>
    <property type="evidence" value="ECO:0007669"/>
    <property type="project" value="InterPro"/>
</dbReference>
<evidence type="ECO:0000256" key="1">
    <source>
        <dbReference type="ARBA" id="ARBA00011073"/>
    </source>
</evidence>
<evidence type="ECO:0000259" key="6">
    <source>
        <dbReference type="Pfam" id="PF05922"/>
    </source>
</evidence>
<dbReference type="Proteomes" id="UP000834106">
    <property type="component" value="Chromosome 23"/>
</dbReference>
<evidence type="ECO:0000256" key="2">
    <source>
        <dbReference type="ARBA" id="ARBA00022729"/>
    </source>
</evidence>
<evidence type="ECO:0000256" key="4">
    <source>
        <dbReference type="SAM" id="SignalP"/>
    </source>
</evidence>
<dbReference type="EMBL" id="OU503058">
    <property type="protein sequence ID" value="CAI9787979.1"/>
    <property type="molecule type" value="Genomic_DNA"/>
</dbReference>
<dbReference type="GO" id="GO:0006508">
    <property type="term" value="P:proteolysis"/>
    <property type="evidence" value="ECO:0007669"/>
    <property type="project" value="InterPro"/>
</dbReference>
<dbReference type="PROSITE" id="PS51892">
    <property type="entry name" value="SUBTILASE"/>
    <property type="match status" value="1"/>
</dbReference>
<sequence>MINYFSFIPFLLIFQILALSAAQQRLQNVINGFSALLTPEEASKLSGMDGVISVFHTDPTKLRLHTTRSWDFINLLEGIGNSSSSNAEELLRKANYGKDIVVGVLGTGNLNRKIIGARYYLKGYETYFGRLNTSLDFRSPRDKSSHGTHTSSTIGGRRVSNVYALGGFASGTATRGAPLVRLAMYKVCWPISSYSLAEGNACLNDDILAAFDDAIKDGVRVISVSMGSSTSRQYKEDGIAIGALHAAKRDIVVACSASNSGPSLSSGNRIRILLNVPNPNPQSIMDKQKLET</sequence>
<comment type="caution">
    <text evidence="3">Lacks conserved residue(s) required for the propagation of feature annotation.</text>
</comment>
<feature type="domain" description="Inhibitor I9" evidence="6">
    <location>
        <begin position="28"/>
        <end position="56"/>
    </location>
</feature>
<comment type="similarity">
    <text evidence="1 3">Belongs to the peptidase S8 family.</text>
</comment>
<feature type="chain" id="PRO_5042138245" description="Peptidase S8/S53 domain-containing protein" evidence="4">
    <location>
        <begin position="23"/>
        <end position="292"/>
    </location>
</feature>
<feature type="domain" description="Peptidase S8/S53" evidence="5">
    <location>
        <begin position="97"/>
        <end position="266"/>
    </location>
</feature>